<keyword evidence="2" id="KW-1185">Reference proteome</keyword>
<gene>
    <name evidence="1" type="ORF">NCGR_LOCUS41410</name>
</gene>
<accession>A0A811QP16</accession>
<dbReference type="EMBL" id="CAJGYO010000010">
    <property type="protein sequence ID" value="CAD6257927.1"/>
    <property type="molecule type" value="Genomic_DNA"/>
</dbReference>
<proteinExistence type="predicted"/>
<organism evidence="1 2">
    <name type="scientific">Miscanthus lutarioriparius</name>
    <dbReference type="NCBI Taxonomy" id="422564"/>
    <lineage>
        <taxon>Eukaryota</taxon>
        <taxon>Viridiplantae</taxon>
        <taxon>Streptophyta</taxon>
        <taxon>Embryophyta</taxon>
        <taxon>Tracheophyta</taxon>
        <taxon>Spermatophyta</taxon>
        <taxon>Magnoliopsida</taxon>
        <taxon>Liliopsida</taxon>
        <taxon>Poales</taxon>
        <taxon>Poaceae</taxon>
        <taxon>PACMAD clade</taxon>
        <taxon>Panicoideae</taxon>
        <taxon>Andropogonodae</taxon>
        <taxon>Andropogoneae</taxon>
        <taxon>Saccharinae</taxon>
        <taxon>Miscanthus</taxon>
    </lineage>
</organism>
<comment type="caution">
    <text evidence="1">The sequence shown here is derived from an EMBL/GenBank/DDBJ whole genome shotgun (WGS) entry which is preliminary data.</text>
</comment>
<protein>
    <submittedName>
        <fullName evidence="1">Uncharacterized protein</fullName>
    </submittedName>
</protein>
<reference evidence="1" key="1">
    <citation type="submission" date="2020-10" db="EMBL/GenBank/DDBJ databases">
        <authorList>
            <person name="Han B."/>
            <person name="Lu T."/>
            <person name="Zhao Q."/>
            <person name="Huang X."/>
            <person name="Zhao Y."/>
        </authorList>
    </citation>
    <scope>NUCLEOTIDE SEQUENCE</scope>
</reference>
<name>A0A811QP16_9POAL</name>
<sequence length="170" mass="17695">MPPLPGLAAGDPEEQQGTDVDEFPAHIALCRDDTLPVTRSVKLQPSDAVPVSVSRKARSSSVSGGAPYVYFHHHGSAPLFAAAASVCLCGDGDGGASATGLWSRVVPVITTRLCLLVSSLDSGSRGLKEKDLFQVSTIAAMAGITSFSTCTDASTWFIHRDCITDGQSSE</sequence>
<evidence type="ECO:0000313" key="1">
    <source>
        <dbReference type="EMBL" id="CAD6257927.1"/>
    </source>
</evidence>
<evidence type="ECO:0000313" key="2">
    <source>
        <dbReference type="Proteomes" id="UP000604825"/>
    </source>
</evidence>
<dbReference type="Proteomes" id="UP000604825">
    <property type="component" value="Unassembled WGS sequence"/>
</dbReference>
<dbReference type="AlphaFoldDB" id="A0A811QP16"/>